<dbReference type="GO" id="GO:0031123">
    <property type="term" value="P:RNA 3'-end processing"/>
    <property type="evidence" value="ECO:0007669"/>
    <property type="project" value="TreeGrafter"/>
</dbReference>
<dbReference type="KEGG" id="aten:116297392"/>
<keyword evidence="11" id="KW-1185">Reference proteome</keyword>
<keyword evidence="4" id="KW-0963">Cytoplasm</keyword>
<evidence type="ECO:0000256" key="6">
    <source>
        <dbReference type="ARBA" id="ARBA00022723"/>
    </source>
</evidence>
<comment type="similarity">
    <text evidence="8">Belongs to the DNA polymerase type-B-like family. GLD2 subfamily.</text>
</comment>
<dbReference type="GO" id="GO:0016779">
    <property type="term" value="F:nucleotidyltransferase activity"/>
    <property type="evidence" value="ECO:0007669"/>
    <property type="project" value="TreeGrafter"/>
</dbReference>
<evidence type="ECO:0000256" key="7">
    <source>
        <dbReference type="ARBA" id="ARBA00022842"/>
    </source>
</evidence>
<dbReference type="CDD" id="cd05402">
    <property type="entry name" value="NT_PAP_TUTase"/>
    <property type="match status" value="1"/>
</dbReference>
<dbReference type="Pfam" id="PF03828">
    <property type="entry name" value="PAP_assoc"/>
    <property type="match status" value="1"/>
</dbReference>
<keyword evidence="5" id="KW-0808">Transferase</keyword>
<evidence type="ECO:0000256" key="1">
    <source>
        <dbReference type="ARBA" id="ARBA00001936"/>
    </source>
</evidence>
<comment type="cofactor">
    <cofactor evidence="2">
        <name>Mg(2+)</name>
        <dbReference type="ChEBI" id="CHEBI:18420"/>
    </cofactor>
</comment>
<dbReference type="SUPFAM" id="SSF81631">
    <property type="entry name" value="PAP/OAS1 substrate-binding domain"/>
    <property type="match status" value="1"/>
</dbReference>
<feature type="domain" description="PAP-associated" evidence="9">
    <location>
        <begin position="239"/>
        <end position="288"/>
    </location>
</feature>
<evidence type="ECO:0000313" key="11">
    <source>
        <dbReference type="Proteomes" id="UP000515163"/>
    </source>
</evidence>
<dbReference type="AlphaFoldDB" id="A0A6P8I1R1"/>
<gene>
    <name evidence="12" type="primary">LOC116297392</name>
</gene>
<dbReference type="OrthoDB" id="2274644at2759"/>
<evidence type="ECO:0000259" key="10">
    <source>
        <dbReference type="Pfam" id="PF22600"/>
    </source>
</evidence>
<keyword evidence="7" id="KW-0460">Magnesium</keyword>
<feature type="domain" description="Poly(A) RNA polymerase mitochondrial-like central palm" evidence="10">
    <location>
        <begin position="8"/>
        <end position="142"/>
    </location>
</feature>
<dbReference type="GO" id="GO:0046872">
    <property type="term" value="F:metal ion binding"/>
    <property type="evidence" value="ECO:0007669"/>
    <property type="project" value="UniProtKB-KW"/>
</dbReference>
<dbReference type="InterPro" id="IPR002058">
    <property type="entry name" value="PAP_assoc"/>
</dbReference>
<dbReference type="PANTHER" id="PTHR12271:SF40">
    <property type="entry name" value="POLY(A) RNA POLYMERASE GLD2"/>
    <property type="match status" value="1"/>
</dbReference>
<dbReference type="Proteomes" id="UP000515163">
    <property type="component" value="Unplaced"/>
</dbReference>
<sequence length="325" mass="37278">MYSSLRSSEILHIYNSQRQTENEKREKEKWRRHLERSIHQTFPHLRLVLAGSTGCGFAVKGSDCDFTLVKQAFSASENGDSVLRQIKAIVESEERNNLEIEFISTAVVPILILNDTKRGLHGDISYGAKNTLYNTFLMRCYGEMDERVTPLVITIKTWAKNANIMNARYHKLSGFALVLLVLHYLQHGCSPPVLPSLHQRHQSFFNHQDPSRVADWLEQEYTPPFISNYESANDNSVEVLFKGFFRYYSTFNWSKVISVRTGGFIALPYTKKWTKPYIRIEDPSDLTNVTRAVYESYGFQIIKQAIAAANQKFGRGARVPDVVLI</sequence>
<proteinExistence type="inferred from homology"/>
<evidence type="ECO:0000256" key="3">
    <source>
        <dbReference type="ARBA" id="ARBA00004496"/>
    </source>
</evidence>
<evidence type="ECO:0000256" key="2">
    <source>
        <dbReference type="ARBA" id="ARBA00001946"/>
    </source>
</evidence>
<evidence type="ECO:0000256" key="5">
    <source>
        <dbReference type="ARBA" id="ARBA00022679"/>
    </source>
</evidence>
<dbReference type="PANTHER" id="PTHR12271">
    <property type="entry name" value="POLY A POLYMERASE CID PAP -RELATED"/>
    <property type="match status" value="1"/>
</dbReference>
<dbReference type="RefSeq" id="XP_031561471.1">
    <property type="nucleotide sequence ID" value="XM_031705611.1"/>
</dbReference>
<evidence type="ECO:0000259" key="9">
    <source>
        <dbReference type="Pfam" id="PF03828"/>
    </source>
</evidence>
<evidence type="ECO:0000256" key="8">
    <source>
        <dbReference type="ARBA" id="ARBA00038491"/>
    </source>
</evidence>
<evidence type="ECO:0000313" key="12">
    <source>
        <dbReference type="RefSeq" id="XP_031561471.1"/>
    </source>
</evidence>
<dbReference type="Pfam" id="PF22600">
    <property type="entry name" value="MTPAP-like_central"/>
    <property type="match status" value="1"/>
</dbReference>
<dbReference type="InterPro" id="IPR054708">
    <property type="entry name" value="MTPAP-like_central"/>
</dbReference>
<comment type="cofactor">
    <cofactor evidence="1">
        <name>Mn(2+)</name>
        <dbReference type="ChEBI" id="CHEBI:29035"/>
    </cofactor>
</comment>
<dbReference type="Gene3D" id="3.30.460.10">
    <property type="entry name" value="Beta Polymerase, domain 2"/>
    <property type="match status" value="1"/>
</dbReference>
<dbReference type="InParanoid" id="A0A6P8I1R1"/>
<comment type="subcellular location">
    <subcellularLocation>
        <location evidence="3">Cytoplasm</location>
    </subcellularLocation>
</comment>
<name>A0A6P8I1R1_ACTTE</name>
<protein>
    <submittedName>
        <fullName evidence="12">Poly(A) RNA polymerase GLD2-like</fullName>
    </submittedName>
</protein>
<evidence type="ECO:0000256" key="4">
    <source>
        <dbReference type="ARBA" id="ARBA00022490"/>
    </source>
</evidence>
<dbReference type="SUPFAM" id="SSF81301">
    <property type="entry name" value="Nucleotidyltransferase"/>
    <property type="match status" value="1"/>
</dbReference>
<dbReference type="Gene3D" id="1.10.1410.10">
    <property type="match status" value="1"/>
</dbReference>
<dbReference type="GeneID" id="116297392"/>
<keyword evidence="6" id="KW-0479">Metal-binding</keyword>
<reference evidence="12" key="1">
    <citation type="submission" date="2025-08" db="UniProtKB">
        <authorList>
            <consortium name="RefSeq"/>
        </authorList>
    </citation>
    <scope>IDENTIFICATION</scope>
    <source>
        <tissue evidence="12">Tentacle</tissue>
    </source>
</reference>
<organism evidence="11 12">
    <name type="scientific">Actinia tenebrosa</name>
    <name type="common">Australian red waratah sea anemone</name>
    <dbReference type="NCBI Taxonomy" id="6105"/>
    <lineage>
        <taxon>Eukaryota</taxon>
        <taxon>Metazoa</taxon>
        <taxon>Cnidaria</taxon>
        <taxon>Anthozoa</taxon>
        <taxon>Hexacorallia</taxon>
        <taxon>Actiniaria</taxon>
        <taxon>Actiniidae</taxon>
        <taxon>Actinia</taxon>
    </lineage>
</organism>
<accession>A0A6P8I1R1</accession>
<dbReference type="InterPro" id="IPR043519">
    <property type="entry name" value="NT_sf"/>
</dbReference>
<dbReference type="GO" id="GO:0005737">
    <property type="term" value="C:cytoplasm"/>
    <property type="evidence" value="ECO:0007669"/>
    <property type="project" value="UniProtKB-SubCell"/>
</dbReference>